<feature type="transmembrane region" description="Helical" evidence="1">
    <location>
        <begin position="210"/>
        <end position="227"/>
    </location>
</feature>
<dbReference type="Proteomes" id="UP000480266">
    <property type="component" value="Unassembled WGS sequence"/>
</dbReference>
<feature type="transmembrane region" description="Helical" evidence="1">
    <location>
        <begin position="94"/>
        <end position="114"/>
    </location>
</feature>
<organism evidence="2 3">
    <name type="scientific">Candidatus Afipia apatlaquensis</name>
    <dbReference type="NCBI Taxonomy" id="2712852"/>
    <lineage>
        <taxon>Bacteria</taxon>
        <taxon>Pseudomonadati</taxon>
        <taxon>Pseudomonadota</taxon>
        <taxon>Alphaproteobacteria</taxon>
        <taxon>Hyphomicrobiales</taxon>
        <taxon>Nitrobacteraceae</taxon>
        <taxon>Afipia</taxon>
    </lineage>
</organism>
<proteinExistence type="predicted"/>
<name>A0A7C9VEY6_9BRAD</name>
<dbReference type="Pfam" id="PF10129">
    <property type="entry name" value="OpgC_C"/>
    <property type="match status" value="1"/>
</dbReference>
<dbReference type="EMBL" id="JAAMRR010000674">
    <property type="protein sequence ID" value="NGX96067.1"/>
    <property type="molecule type" value="Genomic_DNA"/>
</dbReference>
<evidence type="ECO:0000313" key="2">
    <source>
        <dbReference type="EMBL" id="NGX96067.1"/>
    </source>
</evidence>
<accession>A0A7C9VEY6</accession>
<evidence type="ECO:0000256" key="1">
    <source>
        <dbReference type="SAM" id="Phobius"/>
    </source>
</evidence>
<dbReference type="PANTHER" id="PTHR38592:SF3">
    <property type="entry name" value="BLL4819 PROTEIN"/>
    <property type="match status" value="1"/>
</dbReference>
<keyword evidence="3" id="KW-1185">Reference proteome</keyword>
<dbReference type="PIRSF" id="PIRSF028704">
    <property type="entry name" value="UPC028704"/>
    <property type="match status" value="1"/>
</dbReference>
<reference evidence="2" key="1">
    <citation type="submission" date="2020-02" db="EMBL/GenBank/DDBJ databases">
        <title>Draft genome sequence of Candidatus Afipia apatlaquensis IBT-C3, a potential strain for decolorization of textile dyes.</title>
        <authorList>
            <person name="Sanchez-Reyes A."/>
            <person name="Breton-Deval L."/>
            <person name="Mangelson H."/>
            <person name="Sanchez-Flores A."/>
        </authorList>
    </citation>
    <scope>NUCLEOTIDE SEQUENCE [LARGE SCALE GENOMIC DNA]</scope>
    <source>
        <strain evidence="2">IBT-C3</strain>
    </source>
</reference>
<feature type="transmembrane region" description="Helical" evidence="1">
    <location>
        <begin position="347"/>
        <end position="371"/>
    </location>
</feature>
<feature type="transmembrane region" description="Helical" evidence="1">
    <location>
        <begin position="239"/>
        <end position="259"/>
    </location>
</feature>
<feature type="transmembrane region" description="Helical" evidence="1">
    <location>
        <begin position="52"/>
        <end position="73"/>
    </location>
</feature>
<feature type="transmembrane region" description="Helical" evidence="1">
    <location>
        <begin position="153"/>
        <end position="170"/>
    </location>
</feature>
<sequence>MASRDALPQSHGGTATQPRDLRLDLFRGIALWFIFLDHIPNNIGEWLTLRNYGFSDTTEIFFFVSGYTCALAYGRDLTQRGFLHGLARSVRRGLEIYAAFLLLVVVFVAIIYAVNGADRATLDDTNTAVLFAAPGEALLHAALLHYMPVNTDVLPTFALLHILCAPLLWLMSRAATLVAFAGSLVLYILVQVSGFNLTTWPKGEWFFNPLAWQLLFVFGAWAAMGGAQRLAPLLRSHTVFALALAYLLFSFAVVLSWHIKPMETFIPEAIKALIYPIDKSGLDPLRVMHFAALTVVGLRLMPHDWRWLPSPAARGAIRCGEQSLAIYCLGVPLAFVAGEMLKALSGGIAMQLAISALGIAVMIAVATLMTATEKAAGGRPKLF</sequence>
<keyword evidence="1" id="KW-0812">Transmembrane</keyword>
<dbReference type="InterPro" id="IPR014550">
    <property type="entry name" value="UCP028704_OpgC"/>
</dbReference>
<keyword evidence="1" id="KW-0472">Membrane</keyword>
<protein>
    <submittedName>
        <fullName evidence="2">OpgC domain-containing protein</fullName>
    </submittedName>
</protein>
<dbReference type="PANTHER" id="PTHR38592">
    <property type="entry name" value="BLL4819 PROTEIN"/>
    <property type="match status" value="1"/>
</dbReference>
<keyword evidence="1" id="KW-1133">Transmembrane helix</keyword>
<evidence type="ECO:0000313" key="3">
    <source>
        <dbReference type="Proteomes" id="UP000480266"/>
    </source>
</evidence>
<comment type="caution">
    <text evidence="2">The sequence shown here is derived from an EMBL/GenBank/DDBJ whole genome shotgun (WGS) entry which is preliminary data.</text>
</comment>
<feature type="transmembrane region" description="Helical" evidence="1">
    <location>
        <begin position="177"/>
        <end position="198"/>
    </location>
</feature>
<dbReference type="AlphaFoldDB" id="A0A7C9VEY6"/>
<gene>
    <name evidence="2" type="ORF">G4V63_12840</name>
</gene>